<evidence type="ECO:0000313" key="1">
    <source>
        <dbReference type="EMBL" id="KAL0107305.1"/>
    </source>
</evidence>
<dbReference type="EMBL" id="JADYXP020000017">
    <property type="protein sequence ID" value="KAL0107305.1"/>
    <property type="molecule type" value="Genomic_DNA"/>
</dbReference>
<dbReference type="AlphaFoldDB" id="A0AAW2EWU3"/>
<name>A0AAW2EWU3_9HYME</name>
<evidence type="ECO:0000313" key="2">
    <source>
        <dbReference type="Proteomes" id="UP001430953"/>
    </source>
</evidence>
<protein>
    <submittedName>
        <fullName evidence="1">Uncharacterized protein</fullName>
    </submittedName>
</protein>
<accession>A0AAW2EWU3</accession>
<reference evidence="1 2" key="1">
    <citation type="submission" date="2023-03" db="EMBL/GenBank/DDBJ databases">
        <title>High recombination rates correlate with genetic variation in Cardiocondyla obscurior ants.</title>
        <authorList>
            <person name="Errbii M."/>
        </authorList>
    </citation>
    <scope>NUCLEOTIDE SEQUENCE [LARGE SCALE GENOMIC DNA]</scope>
    <source>
        <strain evidence="1">Alpha-2009</strain>
        <tissue evidence="1">Whole body</tissue>
    </source>
</reference>
<organism evidence="1 2">
    <name type="scientific">Cardiocondyla obscurior</name>
    <dbReference type="NCBI Taxonomy" id="286306"/>
    <lineage>
        <taxon>Eukaryota</taxon>
        <taxon>Metazoa</taxon>
        <taxon>Ecdysozoa</taxon>
        <taxon>Arthropoda</taxon>
        <taxon>Hexapoda</taxon>
        <taxon>Insecta</taxon>
        <taxon>Pterygota</taxon>
        <taxon>Neoptera</taxon>
        <taxon>Endopterygota</taxon>
        <taxon>Hymenoptera</taxon>
        <taxon>Apocrita</taxon>
        <taxon>Aculeata</taxon>
        <taxon>Formicoidea</taxon>
        <taxon>Formicidae</taxon>
        <taxon>Myrmicinae</taxon>
        <taxon>Cardiocondyla</taxon>
    </lineage>
</organism>
<gene>
    <name evidence="1" type="ORF">PUN28_015682</name>
</gene>
<keyword evidence="2" id="KW-1185">Reference proteome</keyword>
<dbReference type="Proteomes" id="UP001430953">
    <property type="component" value="Unassembled WGS sequence"/>
</dbReference>
<proteinExistence type="predicted"/>
<comment type="caution">
    <text evidence="1">The sequence shown here is derived from an EMBL/GenBank/DDBJ whole genome shotgun (WGS) entry which is preliminary data.</text>
</comment>
<sequence length="110" mass="12422">MMRLFERKLSCTERTAPLRSYGDTSRRIRKLNKHPIDALILRRGGIPRLIREGERKTVEKETIATSAEPSFGGYEGPVLAGLNEYCRRYPGVPNSTLHPPPLFECPLSLA</sequence>